<dbReference type="Proteomes" id="UP001610810">
    <property type="component" value="Unassembled WGS sequence"/>
</dbReference>
<dbReference type="InterPro" id="IPR000073">
    <property type="entry name" value="AB_hydrolase_1"/>
</dbReference>
<dbReference type="InterPro" id="IPR029058">
    <property type="entry name" value="AB_hydrolase_fold"/>
</dbReference>
<evidence type="ECO:0000259" key="1">
    <source>
        <dbReference type="Pfam" id="PF12697"/>
    </source>
</evidence>
<dbReference type="SUPFAM" id="SSF53474">
    <property type="entry name" value="alpha/beta-Hydrolases"/>
    <property type="match status" value="1"/>
</dbReference>
<dbReference type="Gene3D" id="3.40.50.1820">
    <property type="entry name" value="alpha/beta hydrolase"/>
    <property type="match status" value="1"/>
</dbReference>
<name>A0A6B3QRU4_STRTE</name>
<organism evidence="3">
    <name type="scientific">Streptomyces tendae</name>
    <dbReference type="NCBI Taxonomy" id="1932"/>
    <lineage>
        <taxon>Bacteria</taxon>
        <taxon>Bacillati</taxon>
        <taxon>Actinomycetota</taxon>
        <taxon>Actinomycetes</taxon>
        <taxon>Kitasatosporales</taxon>
        <taxon>Streptomycetaceae</taxon>
        <taxon>Streptomyces</taxon>
    </lineage>
</organism>
<dbReference type="GO" id="GO:0016787">
    <property type="term" value="F:hydrolase activity"/>
    <property type="evidence" value="ECO:0007669"/>
    <property type="project" value="UniProtKB-KW"/>
</dbReference>
<protein>
    <submittedName>
        <fullName evidence="3">Alpha/beta fold hydrolase</fullName>
    </submittedName>
</protein>
<keyword evidence="3" id="KW-0378">Hydrolase</keyword>
<dbReference type="PANTHER" id="PTHR43798">
    <property type="entry name" value="MONOACYLGLYCEROL LIPASE"/>
    <property type="match status" value="1"/>
</dbReference>
<dbReference type="GO" id="GO:0016020">
    <property type="term" value="C:membrane"/>
    <property type="evidence" value="ECO:0007669"/>
    <property type="project" value="TreeGrafter"/>
</dbReference>
<dbReference type="PANTHER" id="PTHR43798:SF33">
    <property type="entry name" value="HYDROLASE, PUTATIVE (AFU_ORTHOLOGUE AFUA_2G14860)-RELATED"/>
    <property type="match status" value="1"/>
</dbReference>
<evidence type="ECO:0000313" key="2">
    <source>
        <dbReference type="EMBL" id="MFI0576920.1"/>
    </source>
</evidence>
<gene>
    <name evidence="2" type="ORF">ACH3YB_35420</name>
    <name evidence="3" type="ORF">GUR47_25115</name>
</gene>
<dbReference type="AlphaFoldDB" id="A0A6B3QRU4"/>
<dbReference type="EMBL" id="JAAIFS010000005">
    <property type="protein sequence ID" value="NEV89910.1"/>
    <property type="molecule type" value="Genomic_DNA"/>
</dbReference>
<evidence type="ECO:0000313" key="3">
    <source>
        <dbReference type="EMBL" id="NEV89910.1"/>
    </source>
</evidence>
<keyword evidence="4" id="KW-1185">Reference proteome</keyword>
<comment type="caution">
    <text evidence="3">The sequence shown here is derived from an EMBL/GenBank/DDBJ whole genome shotgun (WGS) entry which is preliminary data.</text>
</comment>
<reference evidence="3" key="1">
    <citation type="journal article" date="2020" name="Microorganisms">
        <title>Isolation, Genomic and Metabolomic Characterization of Streptomyces tendae VITAKN with Quorum Sensing Inhibitory Activity from Southern India.</title>
        <authorList>
            <person name="Ishaque N.M."/>
            <person name="Burgsdorf I."/>
            <person name="Limlingan Malit J.J."/>
            <person name="Saha S."/>
            <person name="Teta R."/>
            <person name="Ewe D."/>
            <person name="Kannabiran K."/>
            <person name="Hrouzek P."/>
            <person name="Steindler L."/>
            <person name="Costantino V."/>
            <person name="Saurav K."/>
        </authorList>
    </citation>
    <scope>NUCLEOTIDE SEQUENCE</scope>
    <source>
        <strain evidence="3">VITAKN</strain>
    </source>
</reference>
<dbReference type="Pfam" id="PF12697">
    <property type="entry name" value="Abhydrolase_6"/>
    <property type="match status" value="1"/>
</dbReference>
<accession>A0A6B3QRU4</accession>
<reference evidence="2 4" key="2">
    <citation type="submission" date="2024-10" db="EMBL/GenBank/DDBJ databases">
        <authorList>
            <person name="Wannawong T."/>
            <person name="Kuncharoen N."/>
            <person name="Mhuantong W."/>
        </authorList>
    </citation>
    <scope>NUCLEOTIDE SEQUENCE [LARGE SCALE GENOMIC DNA]</scope>
    <source>
        <strain evidence="2 4">CALK1-4</strain>
    </source>
</reference>
<dbReference type="InterPro" id="IPR050266">
    <property type="entry name" value="AB_hydrolase_sf"/>
</dbReference>
<dbReference type="RefSeq" id="WP_161378590.1">
    <property type="nucleotide sequence ID" value="NZ_JAAIFS010000005.1"/>
</dbReference>
<evidence type="ECO:0000313" key="4">
    <source>
        <dbReference type="Proteomes" id="UP001610810"/>
    </source>
</evidence>
<proteinExistence type="predicted"/>
<dbReference type="PRINTS" id="PR00111">
    <property type="entry name" value="ABHYDROLASE"/>
</dbReference>
<sequence>MTTTERAQPSPREETVDVWNGRLQLRVKVAGQGAPLLYLHGSTGLAWDPFLSRLAEQYTVYAPEFPGTSAGEPDAAHVIDDLSDMVLAFEEASRSLGLSQPVVVGHDFGGMLAAELAAHFPALPGKLVLISPLGLWRDDLPVATLSAASQTELPGLLFHDPSGDVAQAALAFPEDPEAAVEAAAGMVWSLGSTGKYLWPIPDRGLRARLHRVAARTLIVWGREDRLAPAAYADEFAGLIRDSAVALIDDSGHLPQVEQFKQALTRIEEFLK</sequence>
<feature type="domain" description="AB hydrolase-1" evidence="1">
    <location>
        <begin position="36"/>
        <end position="258"/>
    </location>
</feature>
<dbReference type="EMBL" id="JBIQWK010000015">
    <property type="protein sequence ID" value="MFI0576920.1"/>
    <property type="molecule type" value="Genomic_DNA"/>
</dbReference>